<keyword evidence="5 8" id="KW-1133">Transmembrane helix</keyword>
<feature type="transmembrane region" description="Helical" evidence="8">
    <location>
        <begin position="182"/>
        <end position="202"/>
    </location>
</feature>
<feature type="transmembrane region" description="Helical" evidence="8">
    <location>
        <begin position="154"/>
        <end position="176"/>
    </location>
</feature>
<keyword evidence="4 8" id="KW-0812">Transmembrane</keyword>
<feature type="transmembrane region" description="Helical" evidence="8">
    <location>
        <begin position="279"/>
        <end position="302"/>
    </location>
</feature>
<dbReference type="RefSeq" id="XP_024741637.1">
    <property type="nucleotide sequence ID" value="XM_024884507.1"/>
</dbReference>
<evidence type="ECO:0000256" key="2">
    <source>
        <dbReference type="ARBA" id="ARBA00006829"/>
    </source>
</evidence>
<feature type="transmembrane region" description="Helical" evidence="8">
    <location>
        <begin position="442"/>
        <end position="465"/>
    </location>
</feature>
<dbReference type="InterPro" id="IPR020846">
    <property type="entry name" value="MFS_dom"/>
</dbReference>
<dbReference type="GO" id="GO:0022857">
    <property type="term" value="F:transmembrane transporter activity"/>
    <property type="evidence" value="ECO:0007669"/>
    <property type="project" value="InterPro"/>
</dbReference>
<dbReference type="InterPro" id="IPR001958">
    <property type="entry name" value="Tet-R_TetA/multi-R_MdtG-like"/>
</dbReference>
<dbReference type="EMBL" id="KZ613747">
    <property type="protein sequence ID" value="PMD64733.1"/>
    <property type="molecule type" value="Genomic_DNA"/>
</dbReference>
<feature type="transmembrane region" description="Helical" evidence="8">
    <location>
        <begin position="369"/>
        <end position="396"/>
    </location>
</feature>
<dbReference type="InterPro" id="IPR011701">
    <property type="entry name" value="MFS"/>
</dbReference>
<keyword evidence="6 8" id="KW-0472">Membrane</keyword>
<feature type="transmembrane region" description="Helical" evidence="8">
    <location>
        <begin position="62"/>
        <end position="82"/>
    </location>
</feature>
<organism evidence="10 11">
    <name type="scientific">Hyaloscypha bicolor E</name>
    <dbReference type="NCBI Taxonomy" id="1095630"/>
    <lineage>
        <taxon>Eukaryota</taxon>
        <taxon>Fungi</taxon>
        <taxon>Dikarya</taxon>
        <taxon>Ascomycota</taxon>
        <taxon>Pezizomycotina</taxon>
        <taxon>Leotiomycetes</taxon>
        <taxon>Helotiales</taxon>
        <taxon>Hyaloscyphaceae</taxon>
        <taxon>Hyaloscypha</taxon>
        <taxon>Hyaloscypha bicolor</taxon>
    </lineage>
</organism>
<evidence type="ECO:0000256" key="5">
    <source>
        <dbReference type="ARBA" id="ARBA00022989"/>
    </source>
</evidence>
<feature type="region of interest" description="Disordered" evidence="7">
    <location>
        <begin position="476"/>
        <end position="502"/>
    </location>
</feature>
<dbReference type="PRINTS" id="PR01035">
    <property type="entry name" value="TCRTETA"/>
</dbReference>
<feature type="transmembrane region" description="Helical" evidence="8">
    <location>
        <begin position="417"/>
        <end position="436"/>
    </location>
</feature>
<evidence type="ECO:0000256" key="4">
    <source>
        <dbReference type="ARBA" id="ARBA00022692"/>
    </source>
</evidence>
<feature type="compositionally biased region" description="Polar residues" evidence="7">
    <location>
        <begin position="476"/>
        <end position="486"/>
    </location>
</feature>
<evidence type="ECO:0000259" key="9">
    <source>
        <dbReference type="PROSITE" id="PS50850"/>
    </source>
</evidence>
<dbReference type="AlphaFoldDB" id="A0A2J6TNY1"/>
<name>A0A2J6TNY1_9HELO</name>
<evidence type="ECO:0000313" key="11">
    <source>
        <dbReference type="Proteomes" id="UP000235371"/>
    </source>
</evidence>
<feature type="transmembrane region" description="Helical" evidence="8">
    <location>
        <begin position="94"/>
        <end position="112"/>
    </location>
</feature>
<dbReference type="InParanoid" id="A0A2J6TNY1"/>
<reference evidence="10 11" key="1">
    <citation type="submission" date="2016-04" db="EMBL/GenBank/DDBJ databases">
        <title>A degradative enzymes factory behind the ericoid mycorrhizal symbiosis.</title>
        <authorList>
            <consortium name="DOE Joint Genome Institute"/>
            <person name="Martino E."/>
            <person name="Morin E."/>
            <person name="Grelet G."/>
            <person name="Kuo A."/>
            <person name="Kohler A."/>
            <person name="Daghino S."/>
            <person name="Barry K."/>
            <person name="Choi C."/>
            <person name="Cichocki N."/>
            <person name="Clum A."/>
            <person name="Copeland A."/>
            <person name="Hainaut M."/>
            <person name="Haridas S."/>
            <person name="Labutti K."/>
            <person name="Lindquist E."/>
            <person name="Lipzen A."/>
            <person name="Khouja H.-R."/>
            <person name="Murat C."/>
            <person name="Ohm R."/>
            <person name="Olson A."/>
            <person name="Spatafora J."/>
            <person name="Veneault-Fourrey C."/>
            <person name="Henrissat B."/>
            <person name="Grigoriev I."/>
            <person name="Martin F."/>
            <person name="Perotto S."/>
        </authorList>
    </citation>
    <scope>NUCLEOTIDE SEQUENCE [LARGE SCALE GENOMIC DNA]</scope>
    <source>
        <strain evidence="10 11">E</strain>
    </source>
</reference>
<evidence type="ECO:0000256" key="3">
    <source>
        <dbReference type="ARBA" id="ARBA00022448"/>
    </source>
</evidence>
<evidence type="ECO:0000256" key="1">
    <source>
        <dbReference type="ARBA" id="ARBA00004141"/>
    </source>
</evidence>
<proteinExistence type="inferred from homology"/>
<evidence type="ECO:0000256" key="6">
    <source>
        <dbReference type="ARBA" id="ARBA00023136"/>
    </source>
</evidence>
<dbReference type="SUPFAM" id="SSF103473">
    <property type="entry name" value="MFS general substrate transporter"/>
    <property type="match status" value="1"/>
</dbReference>
<evidence type="ECO:0000256" key="7">
    <source>
        <dbReference type="SAM" id="MobiDB-lite"/>
    </source>
</evidence>
<gene>
    <name evidence="10" type="ORF">K444DRAFT_640543</name>
</gene>
<dbReference type="Proteomes" id="UP000235371">
    <property type="component" value="Unassembled WGS sequence"/>
</dbReference>
<evidence type="ECO:0000313" key="10">
    <source>
        <dbReference type="EMBL" id="PMD64733.1"/>
    </source>
</evidence>
<dbReference type="GO" id="GO:0016020">
    <property type="term" value="C:membrane"/>
    <property type="evidence" value="ECO:0007669"/>
    <property type="project" value="UniProtKB-SubCell"/>
</dbReference>
<sequence length="502" mass="52961">MSSGTAKAFSKKFSELRCSRTFIICTVAIAVFVDMFLYSLIIPILPTLLTERAQVTSSKVQVALAGLLAAYNVAIVICAPISGYFADKWSNRKMPLLGGLFALAGATVLFTLSKNLGLLYLARILQGVSASIVWVVGLALLVDATGSEDIGSAMGWISLGLSLGDTCGPLISGVVYERAGHYAAFSVAFAVITVDIILRCLLLEPQSQDASTPEEVQPGQDSAPQSIESYVLEGRSNRSAEGVPQLSDNESGLEHRQEKDVPQGSFNIFKLLKYPDMLCSLWCIFMITVVLTGLEAVIPLHIELAFGWSSQGAGLIFVSLAIPIFLSPLIGMLSDRFGSRPLSAAGLLLATVFGPLLALIRSFSVGRVVLLVFFLVVIGLGISLVMTPEMAVISIFSNSKAKEKPNEFGPGGATAQCCALTTIATATAGSVGPLIAGTIQSISGWTATSIAVGAFAALGLVPVLLKATYDRSFSQPKAEDTATSSAETRDIDTTRAPMWGSK</sequence>
<dbReference type="InterPro" id="IPR050930">
    <property type="entry name" value="MFS_Vesicular_Transporter"/>
</dbReference>
<feature type="transmembrane region" description="Helical" evidence="8">
    <location>
        <begin position="308"/>
        <end position="330"/>
    </location>
</feature>
<keyword evidence="3" id="KW-0813">Transport</keyword>
<dbReference type="CDD" id="cd17325">
    <property type="entry name" value="MFS_MdtG_SLC18_like"/>
    <property type="match status" value="1"/>
</dbReference>
<feature type="region of interest" description="Disordered" evidence="7">
    <location>
        <begin position="235"/>
        <end position="258"/>
    </location>
</feature>
<dbReference type="PANTHER" id="PTHR23506">
    <property type="entry name" value="GH10249P"/>
    <property type="match status" value="1"/>
</dbReference>
<protein>
    <submittedName>
        <fullName evidence="10">MFS general substrate transporter</fullName>
    </submittedName>
</protein>
<dbReference type="PROSITE" id="PS50850">
    <property type="entry name" value="MFS"/>
    <property type="match status" value="1"/>
</dbReference>
<evidence type="ECO:0000256" key="8">
    <source>
        <dbReference type="SAM" id="Phobius"/>
    </source>
</evidence>
<keyword evidence="11" id="KW-1185">Reference proteome</keyword>
<feature type="domain" description="Major facilitator superfamily (MFS) profile" evidence="9">
    <location>
        <begin position="23"/>
        <end position="471"/>
    </location>
</feature>
<accession>A0A2J6TNY1</accession>
<dbReference type="InterPro" id="IPR036259">
    <property type="entry name" value="MFS_trans_sf"/>
</dbReference>
<dbReference type="Pfam" id="PF07690">
    <property type="entry name" value="MFS_1"/>
    <property type="match status" value="1"/>
</dbReference>
<feature type="transmembrane region" description="Helical" evidence="8">
    <location>
        <begin position="21"/>
        <end position="42"/>
    </location>
</feature>
<comment type="subcellular location">
    <subcellularLocation>
        <location evidence="1">Membrane</location>
        <topology evidence="1">Multi-pass membrane protein</topology>
    </subcellularLocation>
</comment>
<feature type="transmembrane region" description="Helical" evidence="8">
    <location>
        <begin position="118"/>
        <end position="142"/>
    </location>
</feature>
<comment type="similarity">
    <text evidence="2">Belongs to the major facilitator superfamily. Vesicular transporter family.</text>
</comment>
<dbReference type="Gene3D" id="1.20.1250.20">
    <property type="entry name" value="MFS general substrate transporter like domains"/>
    <property type="match status" value="2"/>
</dbReference>
<dbReference type="OrthoDB" id="5086884at2759"/>
<dbReference type="STRING" id="1095630.A0A2J6TNY1"/>
<feature type="transmembrane region" description="Helical" evidence="8">
    <location>
        <begin position="342"/>
        <end position="363"/>
    </location>
</feature>
<dbReference type="PANTHER" id="PTHR23506:SF23">
    <property type="entry name" value="GH10249P"/>
    <property type="match status" value="1"/>
</dbReference>
<dbReference type="GeneID" id="36592584"/>